<evidence type="ECO:0000313" key="1">
    <source>
        <dbReference type="EMBL" id="OYR62288.1"/>
    </source>
</evidence>
<dbReference type="AlphaFoldDB" id="A0A256J0D9"/>
<proteinExistence type="predicted"/>
<dbReference type="Proteomes" id="UP000216409">
    <property type="component" value="Unassembled WGS sequence"/>
</dbReference>
<sequence>MYVGVGTEKSDVYANSVSSANRDNHLFDFNNLSGYVYAEGTTGNGTGLPFNGGNGNMVIDSGGRVDLDFESNGSSDPTSNNQIINPGQSLTVDFDLIVDGKGLGGGGGKRITVAAADPDISRDNPDT</sequence>
<protein>
    <submittedName>
        <fullName evidence="1">Uncharacterized protein</fullName>
    </submittedName>
</protein>
<organism evidence="1 2">
    <name type="scientific">Halorubrum ezzemoulense</name>
    <name type="common">Halorubrum chaoviator</name>
    <dbReference type="NCBI Taxonomy" id="337243"/>
    <lineage>
        <taxon>Archaea</taxon>
        <taxon>Methanobacteriati</taxon>
        <taxon>Methanobacteriota</taxon>
        <taxon>Stenosarchaea group</taxon>
        <taxon>Halobacteria</taxon>
        <taxon>Halobacteriales</taxon>
        <taxon>Haloferacaceae</taxon>
        <taxon>Halorubrum</taxon>
    </lineage>
</organism>
<reference evidence="1 2" key="1">
    <citation type="journal article" date="2014" name="Front. Microbiol.">
        <title>Population and genomic analysis of the genus Halorubrum.</title>
        <authorList>
            <person name="Fullmer M.S."/>
            <person name="Soucy S.M."/>
            <person name="Swithers K.S."/>
            <person name="Makkay A.M."/>
            <person name="Wheeler R."/>
            <person name="Ventosa A."/>
            <person name="Gogarten J.P."/>
            <person name="Papke R.T."/>
        </authorList>
    </citation>
    <scope>NUCLEOTIDE SEQUENCE [LARGE SCALE GENOMIC DNA]</scope>
    <source>
        <strain evidence="1 2">LD3</strain>
    </source>
</reference>
<gene>
    <name evidence="1" type="ORF">DJ83_05640</name>
</gene>
<name>A0A256J0D9_HALEZ</name>
<evidence type="ECO:0000313" key="2">
    <source>
        <dbReference type="Proteomes" id="UP000216409"/>
    </source>
</evidence>
<accession>A0A256J0D9</accession>
<comment type="caution">
    <text evidence="1">The sequence shown here is derived from an EMBL/GenBank/DDBJ whole genome shotgun (WGS) entry which is preliminary data.</text>
</comment>
<dbReference type="EMBL" id="NHOW01000064">
    <property type="protein sequence ID" value="OYR62288.1"/>
    <property type="molecule type" value="Genomic_DNA"/>
</dbReference>